<dbReference type="Proteomes" id="UP000554235">
    <property type="component" value="Unassembled WGS sequence"/>
</dbReference>
<accession>A0A8H4PCS7</accession>
<reference evidence="7 8" key="1">
    <citation type="submission" date="2020-01" db="EMBL/GenBank/DDBJ databases">
        <title>Identification and distribution of gene clusters putatively required for synthesis of sphingolipid metabolism inhibitors in phylogenetically diverse species of the filamentous fungus Fusarium.</title>
        <authorList>
            <person name="Kim H.-S."/>
            <person name="Busman M."/>
            <person name="Brown D.W."/>
            <person name="Divon H."/>
            <person name="Uhlig S."/>
            <person name="Proctor R.H."/>
        </authorList>
    </citation>
    <scope>NUCLEOTIDE SEQUENCE [LARGE SCALE GENOMIC DNA]</scope>
    <source>
        <strain evidence="7 8">NRRL 20459</strain>
    </source>
</reference>
<keyword evidence="6" id="KW-0472">Membrane</keyword>
<evidence type="ECO:0000313" key="8">
    <source>
        <dbReference type="Proteomes" id="UP000554235"/>
    </source>
</evidence>
<dbReference type="OrthoDB" id="7464126at2759"/>
<evidence type="ECO:0000256" key="2">
    <source>
        <dbReference type="ARBA" id="ARBA00004240"/>
    </source>
</evidence>
<evidence type="ECO:0008006" key="9">
    <source>
        <dbReference type="Google" id="ProtNLM"/>
    </source>
</evidence>
<dbReference type="PANTHER" id="PTHR48182:SF2">
    <property type="entry name" value="PROTEIN SERAC1"/>
    <property type="match status" value="1"/>
</dbReference>
<dbReference type="Gene3D" id="3.40.50.300">
    <property type="entry name" value="P-loop containing nucleotide triphosphate hydrolases"/>
    <property type="match status" value="1"/>
</dbReference>
<protein>
    <recommendedName>
        <fullName evidence="9">GPI inositol-deacylase</fullName>
    </recommendedName>
</protein>
<name>A0A8H4PCS7_9HYPO</name>
<dbReference type="InterPro" id="IPR052374">
    <property type="entry name" value="SERAC1"/>
</dbReference>
<dbReference type="GO" id="GO:0016020">
    <property type="term" value="C:membrane"/>
    <property type="evidence" value="ECO:0007669"/>
    <property type="project" value="UniProtKB-SubCell"/>
</dbReference>
<dbReference type="GO" id="GO:0005739">
    <property type="term" value="C:mitochondrion"/>
    <property type="evidence" value="ECO:0007669"/>
    <property type="project" value="UniProtKB-SubCell"/>
</dbReference>
<evidence type="ECO:0000256" key="5">
    <source>
        <dbReference type="ARBA" id="ARBA00023128"/>
    </source>
</evidence>
<dbReference type="Gene3D" id="3.40.50.1820">
    <property type="entry name" value="alpha/beta hydrolase"/>
    <property type="match status" value="1"/>
</dbReference>
<dbReference type="SUPFAM" id="SSF53474">
    <property type="entry name" value="alpha/beta-Hydrolases"/>
    <property type="match status" value="1"/>
</dbReference>
<keyword evidence="5" id="KW-0496">Mitochondrion</keyword>
<evidence type="ECO:0000256" key="4">
    <source>
        <dbReference type="ARBA" id="ARBA00022824"/>
    </source>
</evidence>
<dbReference type="InterPro" id="IPR011990">
    <property type="entry name" value="TPR-like_helical_dom_sf"/>
</dbReference>
<gene>
    <name evidence="7" type="ORF">FALBO_7110</name>
</gene>
<dbReference type="EMBL" id="JAADYS010000938">
    <property type="protein sequence ID" value="KAF4466038.1"/>
    <property type="molecule type" value="Genomic_DNA"/>
</dbReference>
<dbReference type="GO" id="GO:0005783">
    <property type="term" value="C:endoplasmic reticulum"/>
    <property type="evidence" value="ECO:0007669"/>
    <property type="project" value="UniProtKB-SubCell"/>
</dbReference>
<comment type="subcellular location">
    <subcellularLocation>
        <location evidence="2">Endoplasmic reticulum</location>
    </subcellularLocation>
    <subcellularLocation>
        <location evidence="3">Membrane</location>
    </subcellularLocation>
    <subcellularLocation>
        <location evidence="1">Mitochondrion</location>
    </subcellularLocation>
</comment>
<sequence>MEAITSAVTAISRLTGIFARNDPGRTKPVNFTVSTLLDPSSPLLDIVLVHGLETDSRSAWSKIDPSTNSNFCWPTSALPQRLCAKMNARIMAYDYDSKFTTVEFLTCRTLLHQTIGLVEALAVHRKKDPNRPIIFICHSLGGIVVKNALVSARASENKQLEDVYRATRGIVFLGTPHTSSPSRLGDSLCRILNIKPEDKRHGELHEFSTTLAYSLERFKPLASNLYICAVTEEPELIRNDTDLEKPQNCQYHKHVSLIREHADLCRFSDPNDKDLGLIIEEICKISGLAIENTSEDKCTNATSPAPLPMVAKDEVSEFGVGKALRKAISKLREEDGNHNSPATQKLRQLQSYFGRWTSNRDDLDTWPVAVLTGLAGRGKTETALRYVCSNQDKYSSIFWVNATNLRSLKASFRDIANRIIGGSGSSVSFAILPGLEGISFGGNEELSDEDFCIVVQAITEWLVCPREKQWLLILDDLKLDSGYPAIWPGPHGCDKSKHQSWSDLLELLPLTTGKRGHIIISTREKVDVPGPKIISFTGSDRRGSVSSQTSPPVRAFKPSKISLSERWWKASTQEKSLLELTLFLCDADCPVVPDFLVKASARTSTSEGQFPELEHEEPYYRLSESFMVRGPKLLLELKSSADQFSSDKTVRSVAEAVSRIRKILDAGIKQLRNKSDVIFGWDFEAQIARNVAALLRNLKGLRLGDNAISGKDLLRTVLHNDLGNWVNLAAICESHAEYDTAMHLYEMEREGRDEWSLAKFALRLDCARVYQRARKYKKAEEEYQRIDSSKYEGMNNLSDCKKLRISACRQSASMRASMGQYTMAVEKVSEVLALEDPFGDNSPHAQIAECVSELATYLAKDGNGPAASAILQRILISLEETRGRIHPATLAAMEALSIMKLGQGELLEAQSLLKQVYEYQRERLGENHPVSIRCLSKMAVMLELGGDARGAEAEYASCLKVGDKSLGRCHPSLFRVREDYAHFLYTQGEVEKAKAQAKSLRQMKHLLGPDALKRIDCIMEGRVDMDDLLLARRGTLDLGLFYGHY</sequence>
<proteinExistence type="predicted"/>
<evidence type="ECO:0000256" key="1">
    <source>
        <dbReference type="ARBA" id="ARBA00004173"/>
    </source>
</evidence>
<evidence type="ECO:0000313" key="7">
    <source>
        <dbReference type="EMBL" id="KAF4466038.1"/>
    </source>
</evidence>
<dbReference type="InterPro" id="IPR029058">
    <property type="entry name" value="AB_hydrolase_fold"/>
</dbReference>
<organism evidence="7 8">
    <name type="scientific">Fusarium albosuccineum</name>
    <dbReference type="NCBI Taxonomy" id="1237068"/>
    <lineage>
        <taxon>Eukaryota</taxon>
        <taxon>Fungi</taxon>
        <taxon>Dikarya</taxon>
        <taxon>Ascomycota</taxon>
        <taxon>Pezizomycotina</taxon>
        <taxon>Sordariomycetes</taxon>
        <taxon>Hypocreomycetidae</taxon>
        <taxon>Hypocreales</taxon>
        <taxon>Nectriaceae</taxon>
        <taxon>Fusarium</taxon>
        <taxon>Fusarium decemcellulare species complex</taxon>
    </lineage>
</organism>
<comment type="caution">
    <text evidence="7">The sequence shown here is derived from an EMBL/GenBank/DDBJ whole genome shotgun (WGS) entry which is preliminary data.</text>
</comment>
<dbReference type="AlphaFoldDB" id="A0A8H4PCS7"/>
<evidence type="ECO:0000256" key="6">
    <source>
        <dbReference type="ARBA" id="ARBA00023136"/>
    </source>
</evidence>
<dbReference type="InterPro" id="IPR027417">
    <property type="entry name" value="P-loop_NTPase"/>
</dbReference>
<dbReference type="SUPFAM" id="SSF52540">
    <property type="entry name" value="P-loop containing nucleoside triphosphate hydrolases"/>
    <property type="match status" value="1"/>
</dbReference>
<keyword evidence="4" id="KW-0256">Endoplasmic reticulum</keyword>
<dbReference type="Gene3D" id="1.25.40.10">
    <property type="entry name" value="Tetratricopeptide repeat domain"/>
    <property type="match status" value="1"/>
</dbReference>
<dbReference type="Pfam" id="PF13374">
    <property type="entry name" value="TPR_10"/>
    <property type="match status" value="1"/>
</dbReference>
<keyword evidence="8" id="KW-1185">Reference proteome</keyword>
<evidence type="ECO:0000256" key="3">
    <source>
        <dbReference type="ARBA" id="ARBA00004370"/>
    </source>
</evidence>
<dbReference type="PANTHER" id="PTHR48182">
    <property type="entry name" value="PROTEIN SERAC1"/>
    <property type="match status" value="1"/>
</dbReference>
<dbReference type="SUPFAM" id="SSF48452">
    <property type="entry name" value="TPR-like"/>
    <property type="match status" value="1"/>
</dbReference>